<accession>A0ABU0UF42</accession>
<protein>
    <submittedName>
        <fullName evidence="1">Uncharacterized protein</fullName>
    </submittedName>
</protein>
<organism evidence="1 2">
    <name type="scientific">Agrobacterium larrymoorei</name>
    <dbReference type="NCBI Taxonomy" id="160699"/>
    <lineage>
        <taxon>Bacteria</taxon>
        <taxon>Pseudomonadati</taxon>
        <taxon>Pseudomonadota</taxon>
        <taxon>Alphaproteobacteria</taxon>
        <taxon>Hyphomicrobiales</taxon>
        <taxon>Rhizobiaceae</taxon>
        <taxon>Rhizobium/Agrobacterium group</taxon>
        <taxon>Agrobacterium</taxon>
    </lineage>
</organism>
<proteinExistence type="predicted"/>
<dbReference type="Proteomes" id="UP001224781">
    <property type="component" value="Unassembled WGS sequence"/>
</dbReference>
<dbReference type="EMBL" id="JAUTBL010000001">
    <property type="protein sequence ID" value="MDQ1183566.1"/>
    <property type="molecule type" value="Genomic_DNA"/>
</dbReference>
<dbReference type="RefSeq" id="WP_306928551.1">
    <property type="nucleotide sequence ID" value="NZ_JAUTBL010000001.1"/>
</dbReference>
<gene>
    <name evidence="1" type="ORF">QE408_000688</name>
</gene>
<evidence type="ECO:0000313" key="2">
    <source>
        <dbReference type="Proteomes" id="UP001224781"/>
    </source>
</evidence>
<reference evidence="1 2" key="1">
    <citation type="submission" date="2023-07" db="EMBL/GenBank/DDBJ databases">
        <title>Functional and genomic diversity of the sorghum phyllosphere microbiome.</title>
        <authorList>
            <person name="Shade A."/>
        </authorList>
    </citation>
    <scope>NUCLEOTIDE SEQUENCE [LARGE SCALE GENOMIC DNA]</scope>
    <source>
        <strain evidence="1 2">SORGH_AS_1126</strain>
    </source>
</reference>
<evidence type="ECO:0000313" key="1">
    <source>
        <dbReference type="EMBL" id="MDQ1183566.1"/>
    </source>
</evidence>
<sequence>MKTPAQAAREREKQKVARLEDIVQRAKGDRWSFDVDGKQTHILSLRATGESVVLCTIHDEALPDEIELISGALANIVLLLELRRRAIAALKSGRASQPQQPPQQQRQMRDGDFAANAAILCGQPLFHRFLERRSRDCGAIHNKDHADMVMKQLIGITSKTQLNKEERAQAAFIDLRSDFEVWKERGRA</sequence>
<name>A0ABU0UF42_9HYPH</name>
<comment type="caution">
    <text evidence="1">The sequence shown here is derived from an EMBL/GenBank/DDBJ whole genome shotgun (WGS) entry which is preliminary data.</text>
</comment>
<keyword evidence="2" id="KW-1185">Reference proteome</keyword>